<keyword evidence="6" id="KW-1185">Reference proteome</keyword>
<comment type="caution">
    <text evidence="5">The sequence shown here is derived from an EMBL/GenBank/DDBJ whole genome shotgun (WGS) entry which is preliminary data.</text>
</comment>
<dbReference type="InterPro" id="IPR007378">
    <property type="entry name" value="Tic22-like"/>
</dbReference>
<comment type="subcellular location">
    <subcellularLocation>
        <location evidence="1">Plastid</location>
        <location evidence="1">Chloroplast</location>
    </subcellularLocation>
</comment>
<dbReference type="GO" id="GO:0009507">
    <property type="term" value="C:chloroplast"/>
    <property type="evidence" value="ECO:0007669"/>
    <property type="project" value="UniProtKB-SubCell"/>
</dbReference>
<accession>A0A8K0DPT1</accession>
<dbReference type="PANTHER" id="PTHR35138:SF1">
    <property type="entry name" value="MYB-LIKE DOMAIN-CONTAINING PROTEIN"/>
    <property type="match status" value="1"/>
</dbReference>
<keyword evidence="3" id="KW-0934">Plastid</keyword>
<feature type="region of interest" description="Disordered" evidence="4">
    <location>
        <begin position="55"/>
        <end position="82"/>
    </location>
</feature>
<evidence type="ECO:0000256" key="4">
    <source>
        <dbReference type="SAM" id="MobiDB-lite"/>
    </source>
</evidence>
<dbReference type="Proteomes" id="UP000796880">
    <property type="component" value="Unassembled WGS sequence"/>
</dbReference>
<dbReference type="PANTHER" id="PTHR35138">
    <property type="entry name" value="OS01G0225300 PROTEIN"/>
    <property type="match status" value="1"/>
</dbReference>
<dbReference type="Pfam" id="PF04278">
    <property type="entry name" value="Tic22"/>
    <property type="match status" value="1"/>
</dbReference>
<gene>
    <name evidence="5" type="ORF">FNV43_RR24025</name>
</gene>
<proteinExistence type="predicted"/>
<feature type="compositionally biased region" description="Low complexity" evidence="4">
    <location>
        <begin position="64"/>
        <end position="82"/>
    </location>
</feature>
<keyword evidence="2" id="KW-0150">Chloroplast</keyword>
<sequence>MASPTEPTHRLNLGKHATASNFLSFFNPSITTPSTHSRVCLPLLFPCSPKPLAFESSNPDPAPSSKSSIKGVSTSSESSSGFPSAVRIAGLNSNTKGGGPAFVGQVFSMCDLSGTGLMAVSTHFDIPFISKRTPEWLKKLFSTITKSERKGPVFRFFMDLGDAVTYVKRLNIPSGVVGACRLDLAYEHFKEKPHLFQFVPNEKQVKAANKLLKTIPPNTGCKRVDGVPVFSAQNLDIAIATTDGIKWYTPYFFDKNMLDNILEESVDQHFHTLIQTRHMQRRRDVIDDNLAAEVIEEMGDSMWEPPEVQEVLDEMGNPGIPLSVISKAAEMQLLYTVDKVLLGNRWLRKATGIQPKFPYMVDSFEKRSAASFLRASESTTCLADSETDKDYKEILHDRTSELQCKDDIQTNQGKRPDLRLPFGDWFSPQWSKQKNQNEGLPGEKNVLPNPFLPKITMVGISTSEAGPMNKASLKKTMEELTRELEHIDQGNTTGTSSSADTFKPEYRDPLFVANVGDYYSGMAKRGSARWVRRGNN</sequence>
<evidence type="ECO:0000256" key="2">
    <source>
        <dbReference type="ARBA" id="ARBA00022528"/>
    </source>
</evidence>
<dbReference type="OrthoDB" id="1926316at2759"/>
<protein>
    <recommendedName>
        <fullName evidence="7">Tic22-like family protein</fullName>
    </recommendedName>
</protein>
<evidence type="ECO:0000256" key="3">
    <source>
        <dbReference type="ARBA" id="ARBA00022640"/>
    </source>
</evidence>
<reference evidence="5" key="1">
    <citation type="submission" date="2020-03" db="EMBL/GenBank/DDBJ databases">
        <title>A high-quality chromosome-level genome assembly of a woody plant with both climbing and erect habits, Rhamnella rubrinervis.</title>
        <authorList>
            <person name="Lu Z."/>
            <person name="Yang Y."/>
            <person name="Zhu X."/>
            <person name="Sun Y."/>
        </authorList>
    </citation>
    <scope>NUCLEOTIDE SEQUENCE</scope>
    <source>
        <strain evidence="5">BYM</strain>
        <tissue evidence="5">Leaf</tissue>
    </source>
</reference>
<dbReference type="AlphaFoldDB" id="A0A8K0DPT1"/>
<evidence type="ECO:0000313" key="5">
    <source>
        <dbReference type="EMBL" id="KAF3432923.1"/>
    </source>
</evidence>
<evidence type="ECO:0008006" key="7">
    <source>
        <dbReference type="Google" id="ProtNLM"/>
    </source>
</evidence>
<dbReference type="EMBL" id="VOIH02000011">
    <property type="protein sequence ID" value="KAF3432923.1"/>
    <property type="molecule type" value="Genomic_DNA"/>
</dbReference>
<evidence type="ECO:0000256" key="1">
    <source>
        <dbReference type="ARBA" id="ARBA00004229"/>
    </source>
</evidence>
<organism evidence="5 6">
    <name type="scientific">Rhamnella rubrinervis</name>
    <dbReference type="NCBI Taxonomy" id="2594499"/>
    <lineage>
        <taxon>Eukaryota</taxon>
        <taxon>Viridiplantae</taxon>
        <taxon>Streptophyta</taxon>
        <taxon>Embryophyta</taxon>
        <taxon>Tracheophyta</taxon>
        <taxon>Spermatophyta</taxon>
        <taxon>Magnoliopsida</taxon>
        <taxon>eudicotyledons</taxon>
        <taxon>Gunneridae</taxon>
        <taxon>Pentapetalae</taxon>
        <taxon>rosids</taxon>
        <taxon>fabids</taxon>
        <taxon>Rosales</taxon>
        <taxon>Rhamnaceae</taxon>
        <taxon>rhamnoid group</taxon>
        <taxon>Rhamneae</taxon>
        <taxon>Rhamnella</taxon>
    </lineage>
</organism>
<name>A0A8K0DPT1_9ROSA</name>
<dbReference type="GO" id="GO:0015031">
    <property type="term" value="P:protein transport"/>
    <property type="evidence" value="ECO:0007669"/>
    <property type="project" value="InterPro"/>
</dbReference>
<evidence type="ECO:0000313" key="6">
    <source>
        <dbReference type="Proteomes" id="UP000796880"/>
    </source>
</evidence>